<evidence type="ECO:0000313" key="4">
    <source>
        <dbReference type="EMBL" id="BBE52158.1"/>
    </source>
</evidence>
<dbReference type="SUPFAM" id="SSF55785">
    <property type="entry name" value="PYP-like sensor domain (PAS domain)"/>
    <property type="match status" value="1"/>
</dbReference>
<dbReference type="KEGG" id="fam:OYT1_ch2646"/>
<dbReference type="InterPro" id="IPR000014">
    <property type="entry name" value="PAS"/>
</dbReference>
<dbReference type="PROSITE" id="PS50887">
    <property type="entry name" value="GGDEF"/>
    <property type="match status" value="1"/>
</dbReference>
<evidence type="ECO:0000259" key="2">
    <source>
        <dbReference type="PROSITE" id="PS50113"/>
    </source>
</evidence>
<protein>
    <submittedName>
        <fullName evidence="4">Cyclic di-GMP phosphodiesterase Gmr</fullName>
    </submittedName>
</protein>
<dbReference type="InterPro" id="IPR029787">
    <property type="entry name" value="Nucleotide_cyclase"/>
</dbReference>
<dbReference type="SMART" id="SM00086">
    <property type="entry name" value="PAC"/>
    <property type="match status" value="1"/>
</dbReference>
<feature type="domain" description="PAC" evidence="2">
    <location>
        <begin position="159"/>
        <end position="211"/>
    </location>
</feature>
<dbReference type="PANTHER" id="PTHR46663">
    <property type="entry name" value="DIGUANYLATE CYCLASE DGCT-RELATED"/>
    <property type="match status" value="1"/>
</dbReference>
<dbReference type="InterPro" id="IPR000160">
    <property type="entry name" value="GGDEF_dom"/>
</dbReference>
<dbReference type="AlphaFoldDB" id="A0A2Z6GF00"/>
<dbReference type="SUPFAM" id="SSF55073">
    <property type="entry name" value="Nucleotide cyclase"/>
    <property type="match status" value="1"/>
</dbReference>
<keyword evidence="5" id="KW-1185">Reference proteome</keyword>
<evidence type="ECO:0000313" key="5">
    <source>
        <dbReference type="Proteomes" id="UP000033070"/>
    </source>
</evidence>
<dbReference type="CDD" id="cd00130">
    <property type="entry name" value="PAS"/>
    <property type="match status" value="1"/>
</dbReference>
<sequence>MGMVFATYFFTPPYYSFSHEVLKLSLWSNLVFLGDGIIVSLSIEAMHRFRNRYRRELRLITSSEEQLRVLNGELSALVEKQRQTEADLKILAVAFDAQDAVMITDSQANIVRVNRTFQQITGYAEAEVRGLNPKILSSGRHDSAFFTDMWRQIKCTGAWAGEIWDKRKDGQIYPKQMTITAVKAPDGAVVNYVAIFTDISARKKYEDEIRDMAFADALTGLPNRRLLLNRLSVAVSASARSGQFGALMFLDLDKFKMLNDTLGHDYGDLLLIEVAARIKSCVREVDTVARLGGDEFVVLVENLSDGMEVAQQGASKVAEKIREVLANPYQLKSQPYHSSPSIGLCMFSGTDSSVDDLLKRADQAMYRAKTTGRNRVCLFDSACTDYRNELAGCPPL</sequence>
<dbReference type="PANTHER" id="PTHR46663:SF3">
    <property type="entry name" value="SLL0267 PROTEIN"/>
    <property type="match status" value="1"/>
</dbReference>
<dbReference type="Proteomes" id="UP000033070">
    <property type="component" value="Chromosome"/>
</dbReference>
<dbReference type="InterPro" id="IPR035965">
    <property type="entry name" value="PAS-like_dom_sf"/>
</dbReference>
<proteinExistence type="predicted"/>
<dbReference type="NCBIfam" id="TIGR00254">
    <property type="entry name" value="GGDEF"/>
    <property type="match status" value="1"/>
</dbReference>
<dbReference type="InterPro" id="IPR001610">
    <property type="entry name" value="PAC"/>
</dbReference>
<dbReference type="Pfam" id="PF00990">
    <property type="entry name" value="GGDEF"/>
    <property type="match status" value="1"/>
</dbReference>
<dbReference type="PROSITE" id="PS50112">
    <property type="entry name" value="PAS"/>
    <property type="match status" value="1"/>
</dbReference>
<dbReference type="EMBL" id="AP018738">
    <property type="protein sequence ID" value="BBE52158.1"/>
    <property type="molecule type" value="Genomic_DNA"/>
</dbReference>
<dbReference type="InterPro" id="IPR043128">
    <property type="entry name" value="Rev_trsase/Diguanyl_cyclase"/>
</dbReference>
<dbReference type="Gene3D" id="3.30.70.270">
    <property type="match status" value="1"/>
</dbReference>
<dbReference type="Gene3D" id="3.30.450.20">
    <property type="entry name" value="PAS domain"/>
    <property type="match status" value="1"/>
</dbReference>
<dbReference type="SMART" id="SM00267">
    <property type="entry name" value="GGDEF"/>
    <property type="match status" value="1"/>
</dbReference>
<dbReference type="CDD" id="cd01949">
    <property type="entry name" value="GGDEF"/>
    <property type="match status" value="1"/>
</dbReference>
<evidence type="ECO:0000259" key="1">
    <source>
        <dbReference type="PROSITE" id="PS50112"/>
    </source>
</evidence>
<feature type="domain" description="GGDEF" evidence="3">
    <location>
        <begin position="243"/>
        <end position="381"/>
    </location>
</feature>
<dbReference type="InterPro" id="IPR052163">
    <property type="entry name" value="DGC-Regulatory_Protein"/>
</dbReference>
<dbReference type="NCBIfam" id="TIGR00229">
    <property type="entry name" value="sensory_box"/>
    <property type="match status" value="1"/>
</dbReference>
<dbReference type="Pfam" id="PF13426">
    <property type="entry name" value="PAS_9"/>
    <property type="match status" value="1"/>
</dbReference>
<dbReference type="PROSITE" id="PS50113">
    <property type="entry name" value="PAC"/>
    <property type="match status" value="1"/>
</dbReference>
<feature type="domain" description="PAS" evidence="1">
    <location>
        <begin position="84"/>
        <end position="130"/>
    </location>
</feature>
<dbReference type="STRING" id="1188319.OYT1_01220"/>
<dbReference type="InterPro" id="IPR000700">
    <property type="entry name" value="PAS-assoc_C"/>
</dbReference>
<dbReference type="FunFam" id="3.30.70.270:FF:000001">
    <property type="entry name" value="Diguanylate cyclase domain protein"/>
    <property type="match status" value="1"/>
</dbReference>
<reference evidence="4 5" key="1">
    <citation type="submission" date="2018-06" db="EMBL/GenBank/DDBJ databases">
        <title>OYT1 Genome Sequencing.</title>
        <authorList>
            <person name="Kato S."/>
            <person name="Itoh T."/>
            <person name="Ohkuma M."/>
        </authorList>
    </citation>
    <scope>NUCLEOTIDE SEQUENCE [LARGE SCALE GENOMIC DNA]</scope>
    <source>
        <strain evidence="4 5">OYT1</strain>
    </source>
</reference>
<organism evidence="4 5">
    <name type="scientific">Ferriphaselus amnicola</name>
    <dbReference type="NCBI Taxonomy" id="1188319"/>
    <lineage>
        <taxon>Bacteria</taxon>
        <taxon>Pseudomonadati</taxon>
        <taxon>Pseudomonadota</taxon>
        <taxon>Betaproteobacteria</taxon>
        <taxon>Nitrosomonadales</taxon>
        <taxon>Gallionellaceae</taxon>
        <taxon>Ferriphaselus</taxon>
    </lineage>
</organism>
<accession>A0A2Z6GF00</accession>
<gene>
    <name evidence="4" type="ORF">OYT1_ch2646</name>
</gene>
<name>A0A2Z6GF00_9PROT</name>
<dbReference type="GO" id="GO:0003824">
    <property type="term" value="F:catalytic activity"/>
    <property type="evidence" value="ECO:0007669"/>
    <property type="project" value="UniProtKB-ARBA"/>
</dbReference>
<evidence type="ECO:0000259" key="3">
    <source>
        <dbReference type="PROSITE" id="PS50887"/>
    </source>
</evidence>